<dbReference type="Proteomes" id="UP000222310">
    <property type="component" value="Unassembled WGS sequence"/>
</dbReference>
<evidence type="ECO:0000313" key="2">
    <source>
        <dbReference type="Proteomes" id="UP000222310"/>
    </source>
</evidence>
<proteinExistence type="predicted"/>
<organism evidence="1 2">
    <name type="scientific">Nostoc linckia z8</name>
    <dbReference type="NCBI Taxonomy" id="1628746"/>
    <lineage>
        <taxon>Bacteria</taxon>
        <taxon>Bacillati</taxon>
        <taxon>Cyanobacteriota</taxon>
        <taxon>Cyanophyceae</taxon>
        <taxon>Nostocales</taxon>
        <taxon>Nostocaceae</taxon>
        <taxon>Nostoc</taxon>
    </lineage>
</organism>
<dbReference type="AlphaFoldDB" id="A0A9Q5Z8P3"/>
<reference evidence="1 2" key="1">
    <citation type="submission" date="2015-02" db="EMBL/GenBank/DDBJ databases">
        <title>Nostoc linckia genome annotation.</title>
        <authorList>
            <person name="Zhou Z."/>
        </authorList>
    </citation>
    <scope>NUCLEOTIDE SEQUENCE [LARGE SCALE GENOMIC DNA]</scope>
    <source>
        <strain evidence="2">z8</strain>
    </source>
</reference>
<protein>
    <submittedName>
        <fullName evidence="1">Uncharacterized protein</fullName>
    </submittedName>
</protein>
<evidence type="ECO:0000313" key="1">
    <source>
        <dbReference type="EMBL" id="PHK00186.1"/>
    </source>
</evidence>
<gene>
    <name evidence="1" type="ORF">VF08_24445</name>
</gene>
<dbReference type="EMBL" id="LAHD01000083">
    <property type="protein sequence ID" value="PHK00186.1"/>
    <property type="molecule type" value="Genomic_DNA"/>
</dbReference>
<accession>A0A9Q5Z8P3</accession>
<sequence length="88" mass="10237">MRHAQCPMPYKSILRKAARKIDIRPVYDAMINSPVPNQCYCQKRWKVLSKLVRKKQKTSNWKKYFQSCWTNDTIGGGIDEGVFAASKK</sequence>
<comment type="caution">
    <text evidence="1">The sequence shown here is derived from an EMBL/GenBank/DDBJ whole genome shotgun (WGS) entry which is preliminary data.</text>
</comment>
<name>A0A9Q5Z8P3_NOSLI</name>